<name>A0A8B9UBW1_9AVES</name>
<sequence>MIKRDGWGHSYCAARGEILGPAQDELKRKHLRRMFSLIKNESRRFEDDQILS</sequence>
<proteinExistence type="predicted"/>
<accession>A0A8B9UBW1</accession>
<keyword evidence="2" id="KW-1185">Reference proteome</keyword>
<dbReference type="Proteomes" id="UP000694549">
    <property type="component" value="Unplaced"/>
</dbReference>
<reference evidence="1" key="1">
    <citation type="submission" date="2025-08" db="UniProtKB">
        <authorList>
            <consortium name="Ensembl"/>
        </authorList>
    </citation>
    <scope>IDENTIFICATION</scope>
</reference>
<evidence type="ECO:0000313" key="2">
    <source>
        <dbReference type="Proteomes" id="UP000694549"/>
    </source>
</evidence>
<protein>
    <submittedName>
        <fullName evidence="1">Uncharacterized protein</fullName>
    </submittedName>
</protein>
<evidence type="ECO:0000313" key="1">
    <source>
        <dbReference type="Ensembl" id="ENSAZOP00000007025.1"/>
    </source>
</evidence>
<dbReference type="AlphaFoldDB" id="A0A8B9UBW1"/>
<reference evidence="1" key="2">
    <citation type="submission" date="2025-09" db="UniProtKB">
        <authorList>
            <consortium name="Ensembl"/>
        </authorList>
    </citation>
    <scope>IDENTIFICATION</scope>
</reference>
<organism evidence="1 2">
    <name type="scientific">Anas zonorhyncha</name>
    <name type="common">Eastern spot-billed duck</name>
    <dbReference type="NCBI Taxonomy" id="75864"/>
    <lineage>
        <taxon>Eukaryota</taxon>
        <taxon>Metazoa</taxon>
        <taxon>Chordata</taxon>
        <taxon>Craniata</taxon>
        <taxon>Vertebrata</taxon>
        <taxon>Euteleostomi</taxon>
        <taxon>Archelosauria</taxon>
        <taxon>Archosauria</taxon>
        <taxon>Dinosauria</taxon>
        <taxon>Saurischia</taxon>
        <taxon>Theropoda</taxon>
        <taxon>Coelurosauria</taxon>
        <taxon>Aves</taxon>
        <taxon>Neognathae</taxon>
        <taxon>Galloanserae</taxon>
        <taxon>Anseriformes</taxon>
        <taxon>Anatidae</taxon>
        <taxon>Anatinae</taxon>
        <taxon>Anas</taxon>
    </lineage>
</organism>
<dbReference type="Ensembl" id="ENSAZOT00000007494.1">
    <property type="protein sequence ID" value="ENSAZOP00000007025.1"/>
    <property type="gene ID" value="ENSAZOG00000004501.1"/>
</dbReference>